<organism evidence="1 2">
    <name type="scientific">Haloarcula salinisoli</name>
    <dbReference type="NCBI Taxonomy" id="2487746"/>
    <lineage>
        <taxon>Archaea</taxon>
        <taxon>Methanobacteriati</taxon>
        <taxon>Methanobacteriota</taxon>
        <taxon>Stenosarchaea group</taxon>
        <taxon>Halobacteria</taxon>
        <taxon>Halobacteriales</taxon>
        <taxon>Haloarculaceae</taxon>
        <taxon>Haloarcula</taxon>
    </lineage>
</organism>
<keyword evidence="1" id="KW-0548">Nucleotidyltransferase</keyword>
<dbReference type="Gene3D" id="3.90.550.10">
    <property type="entry name" value="Spore Coat Polysaccharide Biosynthesis Protein SpsA, Chain A"/>
    <property type="match status" value="1"/>
</dbReference>
<dbReference type="PANTHER" id="PTHR21485:SF6">
    <property type="entry name" value="N-ACYLNEURAMINATE CYTIDYLYLTRANSFERASE-RELATED"/>
    <property type="match status" value="1"/>
</dbReference>
<dbReference type="EMBL" id="RKLQ01000003">
    <property type="protein sequence ID" value="MBX0305409.1"/>
    <property type="molecule type" value="Genomic_DNA"/>
</dbReference>
<keyword evidence="2" id="KW-1185">Reference proteome</keyword>
<reference evidence="1" key="1">
    <citation type="submission" date="2021-06" db="EMBL/GenBank/DDBJ databases">
        <title>Halomicroarcula sp. F24A a new haloarchaeum isolated from saline soil.</title>
        <authorList>
            <person name="Duran-Viseras A."/>
            <person name="Sanchez-Porro C."/>
            <person name="Ventosa A."/>
        </authorList>
    </citation>
    <scope>NUCLEOTIDE SEQUENCE</scope>
    <source>
        <strain evidence="1">F24A</strain>
    </source>
</reference>
<gene>
    <name evidence="1" type="ORF">EGD98_17250</name>
</gene>
<comment type="caution">
    <text evidence="1">The sequence shown here is derived from an EMBL/GenBank/DDBJ whole genome shotgun (WGS) entry which is preliminary data.</text>
</comment>
<dbReference type="PANTHER" id="PTHR21485">
    <property type="entry name" value="HAD SUPERFAMILY MEMBERS CMAS AND KDSC"/>
    <property type="match status" value="1"/>
</dbReference>
<sequence>MIGGDSVVALVPARGGSKGVPGKNVRELGSKPLVAWPIDVAKETRAIDRAIVSTDDEEIAEIAREWGAEVSERPARLATDESLVADTVRYTVDQLASSDDPPEYVVMLEPTTPFRRPADIEACLDRLAEPGVDSVATFTDAEVNPHRTWRVEDGTPQTFLPEGTPWQPRQSLPDAYQLNGAVYAFDVDAVTESGPSLLFGESEAVVMEPGRSLDIDTELDFAVAETLLAEGHVRD</sequence>
<dbReference type="SUPFAM" id="SSF53448">
    <property type="entry name" value="Nucleotide-diphospho-sugar transferases"/>
    <property type="match status" value="1"/>
</dbReference>
<dbReference type="InterPro" id="IPR029044">
    <property type="entry name" value="Nucleotide-diphossugar_trans"/>
</dbReference>
<dbReference type="InterPro" id="IPR003329">
    <property type="entry name" value="Cytidylyl_trans"/>
</dbReference>
<protein>
    <submittedName>
        <fullName evidence="1">Acylneuraminate cytidylyltransferase family protein</fullName>
    </submittedName>
</protein>
<dbReference type="Proteomes" id="UP000783863">
    <property type="component" value="Unassembled WGS sequence"/>
</dbReference>
<keyword evidence="1" id="KW-0808">Transferase</keyword>
<accession>A0A8J7YLI5</accession>
<dbReference type="GO" id="GO:0008781">
    <property type="term" value="F:N-acylneuraminate cytidylyltransferase activity"/>
    <property type="evidence" value="ECO:0007669"/>
    <property type="project" value="TreeGrafter"/>
</dbReference>
<dbReference type="Pfam" id="PF02348">
    <property type="entry name" value="CTP_transf_3"/>
    <property type="match status" value="1"/>
</dbReference>
<dbReference type="InterPro" id="IPR050793">
    <property type="entry name" value="CMP-NeuNAc_synthase"/>
</dbReference>
<name>A0A8J7YLI5_9EURY</name>
<dbReference type="RefSeq" id="WP_220589643.1">
    <property type="nucleotide sequence ID" value="NZ_RKLQ01000003.1"/>
</dbReference>
<dbReference type="CDD" id="cd02513">
    <property type="entry name" value="CMP-NeuAc_Synthase"/>
    <property type="match status" value="1"/>
</dbReference>
<dbReference type="AlphaFoldDB" id="A0A8J7YLI5"/>
<proteinExistence type="predicted"/>
<evidence type="ECO:0000313" key="1">
    <source>
        <dbReference type="EMBL" id="MBX0305409.1"/>
    </source>
</evidence>
<evidence type="ECO:0000313" key="2">
    <source>
        <dbReference type="Proteomes" id="UP000783863"/>
    </source>
</evidence>